<dbReference type="Pfam" id="PF09956">
    <property type="entry name" value="Phage_cement_2"/>
    <property type="match status" value="1"/>
</dbReference>
<sequence length="124" mass="12074">MPEATPLFRPGAEVTALTSAAVTGKRFVGLSATRDGFTGLVKVAHAGQGAKAFGVAAYDAASGATLPILRGGIVPVTAGGSITAGDQVEVGTDGKAVKLASGVAVGQAIETATSGDDVFVALFV</sequence>
<comment type="caution">
    <text evidence="1">The sequence shown here is derived from an EMBL/GenBank/DDBJ whole genome shotgun (WGS) entry which is preliminary data.</text>
</comment>
<name>A0A1A3UA38_MYCSD</name>
<dbReference type="Proteomes" id="UP000093759">
    <property type="component" value="Unassembled WGS sequence"/>
</dbReference>
<proteinExistence type="predicted"/>
<evidence type="ECO:0008006" key="3">
    <source>
        <dbReference type="Google" id="ProtNLM"/>
    </source>
</evidence>
<dbReference type="EMBL" id="LZMF01000004">
    <property type="protein sequence ID" value="OBK91487.1"/>
    <property type="molecule type" value="Genomic_DNA"/>
</dbReference>
<accession>A0A1A3UA38</accession>
<dbReference type="InterPro" id="IPR011231">
    <property type="entry name" value="Phage_VT1-Sakai_H0018"/>
</dbReference>
<evidence type="ECO:0000313" key="2">
    <source>
        <dbReference type="Proteomes" id="UP000093759"/>
    </source>
</evidence>
<dbReference type="AlphaFoldDB" id="A0A1A3UA38"/>
<dbReference type="RefSeq" id="WP_065022647.1">
    <property type="nucleotide sequence ID" value="NZ_LZMF01000004.1"/>
</dbReference>
<evidence type="ECO:0000313" key="1">
    <source>
        <dbReference type="EMBL" id="OBK91487.1"/>
    </source>
</evidence>
<gene>
    <name evidence="1" type="ORF">A5648_14085</name>
</gene>
<organism evidence="1 2">
    <name type="scientific">Mycolicibacter sinensis (strain JDM601)</name>
    <name type="common">Mycobacterium sinense</name>
    <dbReference type="NCBI Taxonomy" id="875328"/>
    <lineage>
        <taxon>Bacteria</taxon>
        <taxon>Bacillati</taxon>
        <taxon>Actinomycetota</taxon>
        <taxon>Actinomycetes</taxon>
        <taxon>Mycobacteriales</taxon>
        <taxon>Mycobacteriaceae</taxon>
        <taxon>Mycolicibacter</taxon>
    </lineage>
</organism>
<reference evidence="2" key="1">
    <citation type="submission" date="2016-06" db="EMBL/GenBank/DDBJ databases">
        <authorList>
            <person name="Sutton G."/>
            <person name="Brinkac L."/>
            <person name="Sanka R."/>
            <person name="Adams M."/>
            <person name="Lau E."/>
            <person name="Garcia-Basteiro A."/>
            <person name="Lopez-Varela E."/>
            <person name="Palencia S."/>
        </authorList>
    </citation>
    <scope>NUCLEOTIDE SEQUENCE [LARGE SCALE GENOMIC DNA]</scope>
    <source>
        <strain evidence="2">1274684.2</strain>
    </source>
</reference>
<protein>
    <recommendedName>
        <fullName evidence="3">DUF2190 domain-containing protein</fullName>
    </recommendedName>
</protein>